<reference evidence="11" key="1">
    <citation type="submission" date="2020-09" db="EMBL/GenBank/DDBJ databases">
        <title>A novel bacterium of genus Bacillus, isolated from South China Sea.</title>
        <authorList>
            <person name="Huang H."/>
            <person name="Mo K."/>
            <person name="Hu Y."/>
        </authorList>
    </citation>
    <scope>NUCLEOTIDE SEQUENCE</scope>
    <source>
        <strain evidence="11">IB182487</strain>
    </source>
</reference>
<keyword evidence="12" id="KW-1185">Reference proteome</keyword>
<dbReference type="GO" id="GO:0000287">
    <property type="term" value="F:magnesium ion binding"/>
    <property type="evidence" value="ECO:0007669"/>
    <property type="project" value="InterPro"/>
</dbReference>
<organism evidence="11 12">
    <name type="scientific">Metabacillus arenae</name>
    <dbReference type="NCBI Taxonomy" id="2771434"/>
    <lineage>
        <taxon>Bacteria</taxon>
        <taxon>Bacillati</taxon>
        <taxon>Bacillota</taxon>
        <taxon>Bacilli</taxon>
        <taxon>Bacillales</taxon>
        <taxon>Bacillaceae</taxon>
        <taxon>Metabacillus</taxon>
    </lineage>
</organism>
<evidence type="ECO:0000256" key="1">
    <source>
        <dbReference type="ARBA" id="ARBA00001936"/>
    </source>
</evidence>
<dbReference type="InterPro" id="IPR019818">
    <property type="entry name" value="IsoCit/isopropylmalate_DH_CS"/>
</dbReference>
<evidence type="ECO:0000313" key="12">
    <source>
        <dbReference type="Proteomes" id="UP000626844"/>
    </source>
</evidence>
<dbReference type="Gene3D" id="3.40.718.10">
    <property type="entry name" value="Isopropylmalate Dehydrogenase"/>
    <property type="match status" value="1"/>
</dbReference>
<dbReference type="RefSeq" id="WP_191159104.1">
    <property type="nucleotide sequence ID" value="NZ_JACXAI010000019.1"/>
</dbReference>
<comment type="caution">
    <text evidence="11">The sequence shown here is derived from an EMBL/GenBank/DDBJ whole genome shotgun (WGS) entry which is preliminary data.</text>
</comment>
<dbReference type="InterPro" id="IPR011829">
    <property type="entry name" value="TTC_DH"/>
</dbReference>
<dbReference type="Pfam" id="PF00180">
    <property type="entry name" value="Iso_dh"/>
    <property type="match status" value="1"/>
</dbReference>
<dbReference type="InterPro" id="IPR050501">
    <property type="entry name" value="ICDH/IPMDH"/>
</dbReference>
<dbReference type="PROSITE" id="PS00470">
    <property type="entry name" value="IDH_IMDH"/>
    <property type="match status" value="1"/>
</dbReference>
<evidence type="ECO:0000256" key="7">
    <source>
        <dbReference type="ARBA" id="ARBA00023027"/>
    </source>
</evidence>
<name>A0A926NI66_9BACI</name>
<dbReference type="NCBIfam" id="TIGR02089">
    <property type="entry name" value="TTC"/>
    <property type="match status" value="1"/>
</dbReference>
<proteinExistence type="inferred from homology"/>
<comment type="cofactor">
    <cofactor evidence="2">
        <name>Mg(2+)</name>
        <dbReference type="ChEBI" id="CHEBI:18420"/>
    </cofactor>
</comment>
<protein>
    <recommendedName>
        <fullName evidence="4">D-malate dehydrogenase (decarboxylating)</fullName>
        <ecNumber evidence="4">1.1.1.83</ecNumber>
    </recommendedName>
</protein>
<keyword evidence="8" id="KW-0464">Manganese</keyword>
<evidence type="ECO:0000313" key="11">
    <source>
        <dbReference type="EMBL" id="MBD1381505.1"/>
    </source>
</evidence>
<dbReference type="SMART" id="SM01329">
    <property type="entry name" value="Iso_dh"/>
    <property type="match status" value="1"/>
</dbReference>
<dbReference type="InterPro" id="IPR024084">
    <property type="entry name" value="IsoPropMal-DH-like_dom"/>
</dbReference>
<evidence type="ECO:0000256" key="8">
    <source>
        <dbReference type="ARBA" id="ARBA00023211"/>
    </source>
</evidence>
<evidence type="ECO:0000256" key="5">
    <source>
        <dbReference type="ARBA" id="ARBA00022723"/>
    </source>
</evidence>
<dbReference type="PANTHER" id="PTHR43275">
    <property type="entry name" value="D-MALATE DEHYDROGENASE [DECARBOXYLATING]"/>
    <property type="match status" value="1"/>
</dbReference>
<dbReference type="Proteomes" id="UP000626844">
    <property type="component" value="Unassembled WGS sequence"/>
</dbReference>
<dbReference type="EMBL" id="JACXAI010000019">
    <property type="protein sequence ID" value="MBD1381505.1"/>
    <property type="molecule type" value="Genomic_DNA"/>
</dbReference>
<evidence type="ECO:0000259" key="10">
    <source>
        <dbReference type="SMART" id="SM01329"/>
    </source>
</evidence>
<keyword evidence="5" id="KW-0479">Metal-binding</keyword>
<comment type="cofactor">
    <cofactor evidence="1">
        <name>Mn(2+)</name>
        <dbReference type="ChEBI" id="CHEBI:29035"/>
    </cofactor>
</comment>
<dbReference type="SUPFAM" id="SSF53659">
    <property type="entry name" value="Isocitrate/Isopropylmalate dehydrogenase-like"/>
    <property type="match status" value="1"/>
</dbReference>
<dbReference type="EC" id="1.1.1.83" evidence="4"/>
<accession>A0A926NI66</accession>
<dbReference type="AlphaFoldDB" id="A0A926NI66"/>
<evidence type="ECO:0000256" key="9">
    <source>
        <dbReference type="ARBA" id="ARBA00049301"/>
    </source>
</evidence>
<dbReference type="GO" id="GO:0051287">
    <property type="term" value="F:NAD binding"/>
    <property type="evidence" value="ECO:0007669"/>
    <property type="project" value="InterPro"/>
</dbReference>
<feature type="domain" description="Isopropylmalate dehydrogenase-like" evidence="10">
    <location>
        <begin position="5"/>
        <end position="348"/>
    </location>
</feature>
<dbReference type="GO" id="GO:0046553">
    <property type="term" value="F:D-malate dehydrogenase (decarboxylating) (NAD+) activity"/>
    <property type="evidence" value="ECO:0007669"/>
    <property type="project" value="UniProtKB-EC"/>
</dbReference>
<evidence type="ECO:0000256" key="6">
    <source>
        <dbReference type="ARBA" id="ARBA00023002"/>
    </source>
</evidence>
<keyword evidence="7" id="KW-0520">NAD</keyword>
<keyword evidence="6 11" id="KW-0560">Oxidoreductase</keyword>
<evidence type="ECO:0000256" key="2">
    <source>
        <dbReference type="ARBA" id="ARBA00001946"/>
    </source>
</evidence>
<evidence type="ECO:0000256" key="3">
    <source>
        <dbReference type="ARBA" id="ARBA00007769"/>
    </source>
</evidence>
<gene>
    <name evidence="11" type="ORF">IC621_14800</name>
</gene>
<evidence type="ECO:0000256" key="4">
    <source>
        <dbReference type="ARBA" id="ARBA00013126"/>
    </source>
</evidence>
<comment type="similarity">
    <text evidence="3">Belongs to the isocitrate and isopropylmalate dehydrogenases family.</text>
</comment>
<sequence length="369" mass="40716">MKPMKIAILPGDGIGPEVMNEALKILRVLQDQDVSFQTTINILPWNSEYYLENGRMMPENGLAILSDYDAILFGAIGDERVPDPITIWELIMPIRKKFKQYVNLRPVKNLNGIQTPLFNQDQHIDFVIIRENAEGEYSNSGGRLYEGTQDELAVQNTIITRKGTEKIAKYAFEYARKTAGRKVTSATKSNAVIHSMKLWDEVVAGVAKEYPDIQLEKNYIDALSAYFVQRPDTFDVVVASNLFGDILSDLGSALVGGLGLSPSANINPEKEYPSMFEPVHGSAPNIAGTGKANPIAQIWSTALMVEHLGREDLATLIVNSIEDVLSEGEVLTPDLGGNGSTFQLGDAISNKLSERMEKNSEEGLHESKR</sequence>
<comment type="catalytic activity">
    <reaction evidence="9">
        <text>(R)-malate + NAD(+) = pyruvate + CO2 + NADH</text>
        <dbReference type="Rhea" id="RHEA:18365"/>
        <dbReference type="ChEBI" id="CHEBI:15361"/>
        <dbReference type="ChEBI" id="CHEBI:15588"/>
        <dbReference type="ChEBI" id="CHEBI:16526"/>
        <dbReference type="ChEBI" id="CHEBI:57540"/>
        <dbReference type="ChEBI" id="CHEBI:57945"/>
        <dbReference type="EC" id="1.1.1.83"/>
    </reaction>
</comment>
<dbReference type="PANTHER" id="PTHR43275:SF1">
    <property type="entry name" value="D-MALATE DEHYDROGENASE [DECARBOXYLATING]"/>
    <property type="match status" value="1"/>
</dbReference>